<dbReference type="GO" id="GO:0005739">
    <property type="term" value="C:mitochondrion"/>
    <property type="evidence" value="ECO:0007669"/>
    <property type="project" value="TreeGrafter"/>
</dbReference>
<dbReference type="InterPro" id="IPR008011">
    <property type="entry name" value="Complex1_LYR_dom"/>
</dbReference>
<dbReference type="GO" id="GO:0022904">
    <property type="term" value="P:respiratory electron transport chain"/>
    <property type="evidence" value="ECO:0007669"/>
    <property type="project" value="TreeGrafter"/>
</dbReference>
<dbReference type="Pfam" id="PF05347">
    <property type="entry name" value="Complex1_LYR"/>
    <property type="match status" value="1"/>
</dbReference>
<dbReference type="InterPro" id="IPR052000">
    <property type="entry name" value="ETFRF1"/>
</dbReference>
<dbReference type="GO" id="GO:0090324">
    <property type="term" value="P:negative regulation of oxidative phosphorylation"/>
    <property type="evidence" value="ECO:0007669"/>
    <property type="project" value="InterPro"/>
</dbReference>
<dbReference type="AlphaFoldDB" id="A0A433QX68"/>
<name>A0A433QX68_9FUNG</name>
<dbReference type="Proteomes" id="UP000274822">
    <property type="component" value="Unassembled WGS sequence"/>
</dbReference>
<evidence type="ECO:0000313" key="3">
    <source>
        <dbReference type="EMBL" id="RUS34358.1"/>
    </source>
</evidence>
<keyword evidence="4" id="KW-1185">Reference proteome</keyword>
<protein>
    <submittedName>
        <fullName evidence="3">Complex 1 protein</fullName>
    </submittedName>
</protein>
<evidence type="ECO:0000256" key="1">
    <source>
        <dbReference type="ARBA" id="ARBA00009508"/>
    </source>
</evidence>
<accession>A0A433QX68</accession>
<evidence type="ECO:0000313" key="4">
    <source>
        <dbReference type="Proteomes" id="UP000274822"/>
    </source>
</evidence>
<dbReference type="PANTHER" id="PTHR21024:SF0">
    <property type="entry name" value="ELECTRON TRANSFER FLAVOPROTEIN REGULATORY FACTOR 1"/>
    <property type="match status" value="1"/>
</dbReference>
<comment type="similarity">
    <text evidence="1">Belongs to the complex I LYR family.</text>
</comment>
<dbReference type="PANTHER" id="PTHR21024">
    <property type="entry name" value="GROWTH HORMONE-INDUCIBLE SOLUBLE PROTEIN-RELATED"/>
    <property type="match status" value="1"/>
</dbReference>
<reference evidence="3 4" key="1">
    <citation type="journal article" date="2018" name="New Phytol.">
        <title>Phylogenomics of Endogonaceae and evolution of mycorrhizas within Mucoromycota.</title>
        <authorList>
            <person name="Chang Y."/>
            <person name="Desiro A."/>
            <person name="Na H."/>
            <person name="Sandor L."/>
            <person name="Lipzen A."/>
            <person name="Clum A."/>
            <person name="Barry K."/>
            <person name="Grigoriev I.V."/>
            <person name="Martin F.M."/>
            <person name="Stajich J.E."/>
            <person name="Smith M.E."/>
            <person name="Bonito G."/>
            <person name="Spatafora J.W."/>
        </authorList>
    </citation>
    <scope>NUCLEOTIDE SEQUENCE [LARGE SCALE GENOMIC DNA]</scope>
    <source>
        <strain evidence="3 4">AD002</strain>
    </source>
</reference>
<gene>
    <name evidence="3" type="ORF">BC938DRAFT_480998</name>
</gene>
<sequence>MMSLHKFRHFGSSPETILKTMSPTLRSQVISLYKQLVYLGREYPLGYTEYFRPRLKAAFAKKSDLREGEEIRRAIAHGEYVVKGEWEGLW</sequence>
<organism evidence="3 4">
    <name type="scientific">Jimgerdemannia flammicorona</name>
    <dbReference type="NCBI Taxonomy" id="994334"/>
    <lineage>
        <taxon>Eukaryota</taxon>
        <taxon>Fungi</taxon>
        <taxon>Fungi incertae sedis</taxon>
        <taxon>Mucoromycota</taxon>
        <taxon>Mucoromycotina</taxon>
        <taxon>Endogonomycetes</taxon>
        <taxon>Endogonales</taxon>
        <taxon>Endogonaceae</taxon>
        <taxon>Jimgerdemannia</taxon>
    </lineage>
</organism>
<dbReference type="CDD" id="cd20265">
    <property type="entry name" value="Complex1_LYR_ETFRF1_LYRM5"/>
    <property type="match status" value="1"/>
</dbReference>
<evidence type="ECO:0000259" key="2">
    <source>
        <dbReference type="Pfam" id="PF05347"/>
    </source>
</evidence>
<comment type="caution">
    <text evidence="3">The sequence shown here is derived from an EMBL/GenBank/DDBJ whole genome shotgun (WGS) entry which is preliminary data.</text>
</comment>
<feature type="domain" description="Complex 1 LYR protein" evidence="2">
    <location>
        <begin position="28"/>
        <end position="79"/>
    </location>
</feature>
<dbReference type="EMBL" id="RBNJ01000557">
    <property type="protein sequence ID" value="RUS34358.1"/>
    <property type="molecule type" value="Genomic_DNA"/>
</dbReference>
<dbReference type="InterPro" id="IPR045296">
    <property type="entry name" value="Complex1_LYR_ETFRF1_LYRM5"/>
</dbReference>
<proteinExistence type="inferred from homology"/>